<feature type="compositionally biased region" description="Basic and acidic residues" evidence="4">
    <location>
        <begin position="33"/>
        <end position="63"/>
    </location>
</feature>
<dbReference type="PANTHER" id="PTHR13471:SF0">
    <property type="entry name" value="NUCLEAR EXOSOME REGULATOR NRDE2"/>
    <property type="match status" value="1"/>
</dbReference>
<feature type="compositionally biased region" description="Acidic residues" evidence="4">
    <location>
        <begin position="263"/>
        <end position="273"/>
    </location>
</feature>
<sequence length="1123" mass="128651">MGEKKLRFNAKMESGEAKGKQAIPKFASFKPKAQPDVRAHETRETRRDVSRDRELSSVRHETKSTYNEEYGVPRKSKDRDQRVSSAVYEKERRGHEPLRSAERKGPEQYESDHFKIDKRGDKYNVEYGAPHRYGIPLYHRIGAGRVLGLQNDVTIDRELSLGNKIVMHSRSSYGGPDSAKQRYSTSAWKRASKVKEFRRVRPADQTQGNSEFQQNFIPLTSNGSKKRRRIDRRVSPDENFVPDYRSIEGKAKPTYKSAFDADLTSDSDLESEGETARRQNAMLSARVSAHPDDIDGWLDLINHQGSLVGALDSEGHRIYTSAEKRSIADIKISMYERALGEIPDSAPRDRLLLGMMQEGATIWDTKVLSDKWKNVLRSNSGYITLWVKYLEFQQTRFSTFTYENCRSIFLECLSISQTQPDTFKRNVIALYVLLRLSLFMREAGFCEHAVALWQAILEFNFCAGELLQANKTFSNAVQSFCEFWDSEVPRLGEAGAKGWDTAGDGPPAAKSDPPLEDVDRKAIFESWIKLEQYLMHHSCLPARMLDEVQEDDPYRVMLSSDISDILIFFPEDLLDLLLNAFLLFCHLPPIVSVQNYDVLAEWCEDPFIRNVILDQANISSQWFKTVPKDPGDLDLPPPTSFPYPNFPVNEDTLFGDGSSWFSAFESWKASYVDCIGSLDAPWVRRTLRQLVDRCPSNDALAEYSVSLEYTCNPNDATKYVKSLLRKRPSSIRLYNAYALIESRRNQEPTAEKAWMTTLSMSESFSEEIRRNCVLLWRSWLWDALRKDNACKATRLLLAIPENAVDVDKLPREAEQTTCVSPAEFLKVQRVLVEAQEYGLSFRNPTVFINNTDCLALLLYLTRNLDIESALSVYRTAENRLQSNNLEKTYLSELLHQSKARLLWHHISSTTKYKPALIREELSSSLTLFPHNTIFLSLFAYNESRFRIDDRVRIVLRQHISGPAHRGSETITDVLGHSILTPHFFSIYSELHRGVSAGSTAHSARAAFETAVSSRSGQCSAALWKLYILFNLNLGDKQRARDVFYRSIRSCPWAKELILLAFKEPELREYLGSDELRKIWHVLVEKGLRVHVDLEEVLEEMDINNEKGRHTPVMPHDKTSDDEM</sequence>
<dbReference type="Proteomes" id="UP001219355">
    <property type="component" value="Chromosome 5"/>
</dbReference>
<feature type="region of interest" description="Disordered" evidence="4">
    <location>
        <begin position="201"/>
        <end position="232"/>
    </location>
</feature>
<keyword evidence="3" id="KW-0539">Nucleus</keyword>
<comment type="subcellular location">
    <subcellularLocation>
        <location evidence="1">Nucleus</location>
    </subcellularLocation>
</comment>
<evidence type="ECO:0008006" key="7">
    <source>
        <dbReference type="Google" id="ProtNLM"/>
    </source>
</evidence>
<gene>
    <name evidence="5" type="ORF">PRK78_007038</name>
</gene>
<dbReference type="GO" id="GO:0071013">
    <property type="term" value="C:catalytic step 2 spliceosome"/>
    <property type="evidence" value="ECO:0007669"/>
    <property type="project" value="TreeGrafter"/>
</dbReference>
<evidence type="ECO:0000256" key="1">
    <source>
        <dbReference type="ARBA" id="ARBA00004123"/>
    </source>
</evidence>
<dbReference type="InterPro" id="IPR013633">
    <property type="entry name" value="NRDE-2"/>
</dbReference>
<dbReference type="Pfam" id="PF08424">
    <property type="entry name" value="NRDE-2"/>
    <property type="match status" value="1"/>
</dbReference>
<dbReference type="PANTHER" id="PTHR13471">
    <property type="entry name" value="TETRATRICOPEPTIDE-LIKE HELICAL"/>
    <property type="match status" value="1"/>
</dbReference>
<dbReference type="AlphaFoldDB" id="A0AAF0DNB7"/>
<feature type="region of interest" description="Disordered" evidence="4">
    <location>
        <begin position="258"/>
        <end position="277"/>
    </location>
</feature>
<evidence type="ECO:0000313" key="6">
    <source>
        <dbReference type="Proteomes" id="UP001219355"/>
    </source>
</evidence>
<feature type="compositionally biased region" description="Basic and acidic residues" evidence="4">
    <location>
        <begin position="71"/>
        <end position="110"/>
    </location>
</feature>
<keyword evidence="6" id="KW-1185">Reference proteome</keyword>
<proteinExistence type="inferred from homology"/>
<evidence type="ECO:0000256" key="4">
    <source>
        <dbReference type="SAM" id="MobiDB-lite"/>
    </source>
</evidence>
<feature type="region of interest" description="Disordered" evidence="4">
    <location>
        <begin position="1104"/>
        <end position="1123"/>
    </location>
</feature>
<protein>
    <recommendedName>
        <fullName evidence="7">DUF1740-domain-containing protein</fullName>
    </recommendedName>
</protein>
<evidence type="ECO:0000256" key="2">
    <source>
        <dbReference type="ARBA" id="ARBA00009265"/>
    </source>
</evidence>
<dbReference type="GO" id="GO:1902369">
    <property type="term" value="P:negative regulation of RNA catabolic process"/>
    <property type="evidence" value="ECO:0007669"/>
    <property type="project" value="TreeGrafter"/>
</dbReference>
<evidence type="ECO:0000313" key="5">
    <source>
        <dbReference type="EMBL" id="WEW61548.1"/>
    </source>
</evidence>
<dbReference type="Gene3D" id="1.25.40.10">
    <property type="entry name" value="Tetratricopeptide repeat domain"/>
    <property type="match status" value="1"/>
</dbReference>
<name>A0AAF0DNB7_9EURO</name>
<feature type="region of interest" description="Disordered" evidence="4">
    <location>
        <begin position="1"/>
        <end position="110"/>
    </location>
</feature>
<dbReference type="EMBL" id="CP120631">
    <property type="protein sequence ID" value="WEW61548.1"/>
    <property type="molecule type" value="Genomic_DNA"/>
</dbReference>
<comment type="similarity">
    <text evidence="2">Belongs to the NRDE2 family.</text>
</comment>
<accession>A0AAF0DNB7</accession>
<feature type="compositionally biased region" description="Polar residues" evidence="4">
    <location>
        <begin position="204"/>
        <end position="223"/>
    </location>
</feature>
<reference evidence="5" key="1">
    <citation type="submission" date="2023-03" db="EMBL/GenBank/DDBJ databases">
        <title>Emydomyces testavorans Genome Sequence.</title>
        <authorList>
            <person name="Hoyer L."/>
        </authorList>
    </citation>
    <scope>NUCLEOTIDE SEQUENCE</scope>
    <source>
        <strain evidence="5">16-2883</strain>
    </source>
</reference>
<organism evidence="5 6">
    <name type="scientific">Emydomyces testavorans</name>
    <dbReference type="NCBI Taxonomy" id="2070801"/>
    <lineage>
        <taxon>Eukaryota</taxon>
        <taxon>Fungi</taxon>
        <taxon>Dikarya</taxon>
        <taxon>Ascomycota</taxon>
        <taxon>Pezizomycotina</taxon>
        <taxon>Eurotiomycetes</taxon>
        <taxon>Eurotiomycetidae</taxon>
        <taxon>Onygenales</taxon>
        <taxon>Nannizziopsiaceae</taxon>
        <taxon>Emydomyces</taxon>
    </lineage>
</organism>
<dbReference type="GO" id="GO:0031048">
    <property type="term" value="P:regulatory ncRNA-mediated heterochromatin formation"/>
    <property type="evidence" value="ECO:0007669"/>
    <property type="project" value="TreeGrafter"/>
</dbReference>
<dbReference type="InterPro" id="IPR011990">
    <property type="entry name" value="TPR-like_helical_dom_sf"/>
</dbReference>
<evidence type="ECO:0000256" key="3">
    <source>
        <dbReference type="ARBA" id="ARBA00023242"/>
    </source>
</evidence>